<organism evidence="2 3">
    <name type="scientific">Deinococcus xinjiangensis</name>
    <dbReference type="NCBI Taxonomy" id="457454"/>
    <lineage>
        <taxon>Bacteria</taxon>
        <taxon>Thermotogati</taxon>
        <taxon>Deinococcota</taxon>
        <taxon>Deinococci</taxon>
        <taxon>Deinococcales</taxon>
        <taxon>Deinococcaceae</taxon>
        <taxon>Deinococcus</taxon>
    </lineage>
</organism>
<sequence>MSEKLKLQIVIASTRPNRVGKAVGDWFVEQARQDNRFEVEVADLAEINLPFLDEPKHPAMQQYQHQHTKDWSKKVAASDAFVFVEPEYNYGICAPLKNALDFLFVEWAHKPAAIVSYGGVSAGLRAAEHSQQVMNALQMMVIKPAVSIPMVGQMVKEGQFQPTEIIENSVQPLLDELYKWGVTLKEMRSQK</sequence>
<dbReference type="Pfam" id="PF03358">
    <property type="entry name" value="FMN_red"/>
    <property type="match status" value="1"/>
</dbReference>
<dbReference type="Gene3D" id="3.40.50.360">
    <property type="match status" value="1"/>
</dbReference>
<evidence type="ECO:0000259" key="1">
    <source>
        <dbReference type="Pfam" id="PF03358"/>
    </source>
</evidence>
<dbReference type="PANTHER" id="PTHR30543:SF21">
    <property type="entry name" value="NAD(P)H-DEPENDENT FMN REDUCTASE LOT6"/>
    <property type="match status" value="1"/>
</dbReference>
<feature type="domain" description="NADPH-dependent FMN reductase-like" evidence="1">
    <location>
        <begin position="6"/>
        <end position="149"/>
    </location>
</feature>
<comment type="caution">
    <text evidence="2">The sequence shown here is derived from an EMBL/GenBank/DDBJ whole genome shotgun (WGS) entry which is preliminary data.</text>
</comment>
<dbReference type="InterPro" id="IPR029039">
    <property type="entry name" value="Flavoprotein-like_sf"/>
</dbReference>
<dbReference type="InterPro" id="IPR050712">
    <property type="entry name" value="NAD(P)H-dep_reductase"/>
</dbReference>
<name>A0ABP9VA39_9DEIO</name>
<dbReference type="RefSeq" id="WP_353542082.1">
    <property type="nucleotide sequence ID" value="NZ_BAABRN010000018.1"/>
</dbReference>
<dbReference type="SUPFAM" id="SSF52218">
    <property type="entry name" value="Flavoproteins"/>
    <property type="match status" value="1"/>
</dbReference>
<evidence type="ECO:0000313" key="2">
    <source>
        <dbReference type="EMBL" id="GAA5502112.1"/>
    </source>
</evidence>
<keyword evidence="3" id="KW-1185">Reference proteome</keyword>
<proteinExistence type="predicted"/>
<evidence type="ECO:0000313" key="3">
    <source>
        <dbReference type="Proteomes" id="UP001458946"/>
    </source>
</evidence>
<dbReference type="InterPro" id="IPR005025">
    <property type="entry name" value="FMN_Rdtase-like_dom"/>
</dbReference>
<accession>A0ABP9VA39</accession>
<protein>
    <submittedName>
        <fullName evidence="2">FMN-dependent NADH-azoreductase</fullName>
    </submittedName>
</protein>
<dbReference type="EMBL" id="BAABRN010000018">
    <property type="protein sequence ID" value="GAA5502112.1"/>
    <property type="molecule type" value="Genomic_DNA"/>
</dbReference>
<dbReference type="PANTHER" id="PTHR30543">
    <property type="entry name" value="CHROMATE REDUCTASE"/>
    <property type="match status" value="1"/>
</dbReference>
<reference evidence="2 3" key="1">
    <citation type="submission" date="2024-02" db="EMBL/GenBank/DDBJ databases">
        <title>Deinococcus xinjiangensis NBRC 107630.</title>
        <authorList>
            <person name="Ichikawa N."/>
            <person name="Katano-Makiyama Y."/>
            <person name="Hidaka K."/>
        </authorList>
    </citation>
    <scope>NUCLEOTIDE SEQUENCE [LARGE SCALE GENOMIC DNA]</scope>
    <source>
        <strain evidence="2 3">NBRC 107630</strain>
    </source>
</reference>
<dbReference type="Proteomes" id="UP001458946">
    <property type="component" value="Unassembled WGS sequence"/>
</dbReference>
<gene>
    <name evidence="2" type="primary">azoR</name>
    <name evidence="2" type="ORF">Dxin01_01851</name>
</gene>